<reference evidence="1 2" key="1">
    <citation type="submission" date="2012-09" db="EMBL/GenBank/DDBJ databases">
        <title>Genome Sequence of alkane-degrading Bacterium Alcanivorax venustensis ISO4.</title>
        <authorList>
            <person name="Lai Q."/>
            <person name="Shao Z."/>
        </authorList>
    </citation>
    <scope>NUCLEOTIDE SEQUENCE [LARGE SCALE GENOMIC DNA]</scope>
    <source>
        <strain evidence="1 2">ISO4</strain>
    </source>
</reference>
<dbReference type="Pfam" id="PF04463">
    <property type="entry name" value="2-thiour_desulf"/>
    <property type="match status" value="1"/>
</dbReference>
<keyword evidence="2" id="KW-1185">Reference proteome</keyword>
<dbReference type="EMBL" id="ARXR01000001">
    <property type="protein sequence ID" value="MBF5051557.1"/>
    <property type="molecule type" value="Genomic_DNA"/>
</dbReference>
<dbReference type="InterPro" id="IPR007553">
    <property type="entry name" value="2-thiour_desulf"/>
</dbReference>
<dbReference type="PANTHER" id="PTHR30087">
    <property type="entry name" value="INNER MEMBRANE PROTEIN"/>
    <property type="match status" value="1"/>
</dbReference>
<dbReference type="PANTHER" id="PTHR30087:SF0">
    <property type="entry name" value="INNER MEMBRANE PROTEIN"/>
    <property type="match status" value="1"/>
</dbReference>
<sequence>MLPDLLQKMGFETAPPAHRRPRLGVSACLLGRPVRYDGGHRDEPLLHRELGPLVRFVEVCPEVAIGLPVPRPPIQVVTLDGEQRVRGVARPDQDHTDALGAQARNIDTPLDGFVFKARSPSCGLGTTPVHGPHGGVLGLGDGAFAAALAARFPALPLCNESDLQDPSFLTAFAVRLFCHRQWRQSTHPQQALNTLRRRSEGLDEPLLSGTRRFIEHLAAPAG</sequence>
<organism evidence="1 2">
    <name type="scientific">Alloalcanivorax venustensis ISO4</name>
    <dbReference type="NCBI Taxonomy" id="1177184"/>
    <lineage>
        <taxon>Bacteria</taxon>
        <taxon>Pseudomonadati</taxon>
        <taxon>Pseudomonadota</taxon>
        <taxon>Gammaproteobacteria</taxon>
        <taxon>Oceanospirillales</taxon>
        <taxon>Alcanivoracaceae</taxon>
        <taxon>Alloalcanivorax</taxon>
    </lineage>
</organism>
<evidence type="ECO:0000313" key="1">
    <source>
        <dbReference type="EMBL" id="MBF5051557.1"/>
    </source>
</evidence>
<gene>
    <name evidence="1" type="ORF">ISO4_00159</name>
</gene>
<dbReference type="Proteomes" id="UP000644441">
    <property type="component" value="Unassembled WGS sequence"/>
</dbReference>
<evidence type="ECO:0008006" key="3">
    <source>
        <dbReference type="Google" id="ProtNLM"/>
    </source>
</evidence>
<comment type="caution">
    <text evidence="1">The sequence shown here is derived from an EMBL/GenBank/DDBJ whole genome shotgun (WGS) entry which is preliminary data.</text>
</comment>
<protein>
    <recommendedName>
        <fullName evidence="3">DUF523 domain-containing protein</fullName>
    </recommendedName>
</protein>
<evidence type="ECO:0000313" key="2">
    <source>
        <dbReference type="Proteomes" id="UP000644441"/>
    </source>
</evidence>
<dbReference type="RefSeq" id="WP_142947565.1">
    <property type="nucleotide sequence ID" value="NZ_ARXR01000001.1"/>
</dbReference>
<proteinExistence type="predicted"/>
<name>A0ABS0ABR8_9GAMM</name>
<accession>A0ABS0ABR8</accession>